<feature type="domain" description="Fe-S hydro-lyase tartrate dehydratase beta-type catalytic" evidence="7">
    <location>
        <begin position="6"/>
        <end position="179"/>
    </location>
</feature>
<evidence type="ECO:0000256" key="1">
    <source>
        <dbReference type="ARBA" id="ARBA00008876"/>
    </source>
</evidence>
<dbReference type="Gene3D" id="3.20.130.10">
    <property type="entry name" value="Fe-S hydro-lyase, tartrate dehydratase beta-type, catalytic domain"/>
    <property type="match status" value="1"/>
</dbReference>
<dbReference type="SUPFAM" id="SSF117457">
    <property type="entry name" value="FumA C-terminal domain-like"/>
    <property type="match status" value="1"/>
</dbReference>
<dbReference type="RefSeq" id="WP_193803586.1">
    <property type="nucleotide sequence ID" value="NZ_JADEZV010000002.1"/>
</dbReference>
<dbReference type="EMBL" id="JADEZV010000002">
    <property type="protein sequence ID" value="MBE9391144.1"/>
    <property type="molecule type" value="Genomic_DNA"/>
</dbReference>
<evidence type="ECO:0000313" key="8">
    <source>
        <dbReference type="EMBL" id="MBE9391144.1"/>
    </source>
</evidence>
<reference evidence="8" key="1">
    <citation type="submission" date="2020-10" db="EMBL/GenBank/DDBJ databases">
        <title>Fervidococcus fontis strain 3639Fd - the first crenarchaeon capable of growth on lipids.</title>
        <authorList>
            <person name="Kochetkova T.V."/>
            <person name="Elcheninov A.G."/>
            <person name="Toschakov S.V."/>
            <person name="Kublanov I.V."/>
        </authorList>
    </citation>
    <scope>NUCLEOTIDE SEQUENCE</scope>
    <source>
        <strain evidence="8">3639Fd</strain>
    </source>
</reference>
<comment type="caution">
    <text evidence="8">The sequence shown here is derived from an EMBL/GenBank/DDBJ whole genome shotgun (WGS) entry which is preliminary data.</text>
</comment>
<evidence type="ECO:0000256" key="2">
    <source>
        <dbReference type="ARBA" id="ARBA00011103"/>
    </source>
</evidence>
<keyword evidence="3 8" id="KW-0456">Lyase</keyword>
<sequence>MSSESKIIIKTPVIDSSQLEELRIGDMFYLSGILVTARDAVHKRFLIDGESLPIDLKDLAILHAGPVMKKVGEKWQCISIGPTTSRRMEYYEDEFIEKTGVKIIIGKGGMGKKTADACSKHKAIYAIFPGGCGVLGASEVEEVIDVKWEDLGMPEALWILKVKEFGPLIVSIDTRGNNLSDAILEESIMNGRVIGEKLEKKLKEMGFL</sequence>
<dbReference type="NCBIfam" id="NF006082">
    <property type="entry name" value="PRK08228.1"/>
    <property type="match status" value="1"/>
</dbReference>
<evidence type="ECO:0000256" key="6">
    <source>
        <dbReference type="ARBA" id="ARBA00049253"/>
    </source>
</evidence>
<dbReference type="Proteomes" id="UP000652307">
    <property type="component" value="Unassembled WGS sequence"/>
</dbReference>
<evidence type="ECO:0000256" key="5">
    <source>
        <dbReference type="ARBA" id="ARBA00039250"/>
    </source>
</evidence>
<evidence type="ECO:0000313" key="9">
    <source>
        <dbReference type="Proteomes" id="UP000652307"/>
    </source>
</evidence>
<comment type="catalytic activity">
    <reaction evidence="6">
        <text>(2R,3R)-tartrate = oxaloacetate + H2O</text>
        <dbReference type="Rhea" id="RHEA:15413"/>
        <dbReference type="ChEBI" id="CHEBI:15377"/>
        <dbReference type="ChEBI" id="CHEBI:16452"/>
        <dbReference type="ChEBI" id="CHEBI:30924"/>
        <dbReference type="EC" id="4.2.1.32"/>
    </reaction>
</comment>
<dbReference type="PANTHER" id="PTHR43351:SF3">
    <property type="entry name" value="L(+)-TARTRATE DEHYDRATASE SUBUNIT BETA"/>
    <property type="match status" value="1"/>
</dbReference>
<proteinExistence type="inferred from homology"/>
<evidence type="ECO:0000256" key="3">
    <source>
        <dbReference type="ARBA" id="ARBA00023239"/>
    </source>
</evidence>
<gene>
    <name evidence="8" type="primary">ttdB</name>
    <name evidence="8" type="ORF">IOK49_03500</name>
</gene>
<dbReference type="InterPro" id="IPR036660">
    <property type="entry name" value="Fe-S_hydroAse_TtdB_cat_sf"/>
</dbReference>
<dbReference type="NCBIfam" id="TIGR00723">
    <property type="entry name" value="ttdB_fumA_fumB"/>
    <property type="match status" value="1"/>
</dbReference>
<dbReference type="PANTHER" id="PTHR43351">
    <property type="entry name" value="L(+)-TARTRATE DEHYDRATASE SUBUNIT BETA"/>
    <property type="match status" value="1"/>
</dbReference>
<organism evidence="8 9">
    <name type="scientific">Fervidicoccus fontis</name>
    <dbReference type="NCBI Taxonomy" id="683846"/>
    <lineage>
        <taxon>Archaea</taxon>
        <taxon>Thermoproteota</taxon>
        <taxon>Thermoprotei</taxon>
        <taxon>Fervidicoccales</taxon>
        <taxon>Fervidicoccaceae</taxon>
        <taxon>Fervidicoccus</taxon>
    </lineage>
</organism>
<name>A0A843AAS4_9CREN</name>
<dbReference type="EC" id="4.2.1.32" evidence="4"/>
<evidence type="ECO:0000259" key="7">
    <source>
        <dbReference type="Pfam" id="PF05683"/>
    </source>
</evidence>
<comment type="similarity">
    <text evidence="1">Belongs to the class-I fumarase family.</text>
</comment>
<dbReference type="GO" id="GO:0008730">
    <property type="term" value="F:L(+)-tartrate dehydratase activity"/>
    <property type="evidence" value="ECO:0007669"/>
    <property type="project" value="UniProtKB-EC"/>
</dbReference>
<protein>
    <recommendedName>
        <fullName evidence="5">L(+)-tartrate dehydratase subunit beta</fullName>
        <ecNumber evidence="4">4.2.1.32</ecNumber>
    </recommendedName>
</protein>
<evidence type="ECO:0000256" key="4">
    <source>
        <dbReference type="ARBA" id="ARBA00039027"/>
    </source>
</evidence>
<dbReference type="InterPro" id="IPR004647">
    <property type="entry name" value="Fe-S_hydro-lyase_TtdB-typ_cat"/>
</dbReference>
<dbReference type="AlphaFoldDB" id="A0A843AAS4"/>
<accession>A0A843AAS4</accession>
<comment type="subunit">
    <text evidence="2">Heterotetramer of two alpha and two beta subunits.</text>
</comment>
<dbReference type="Pfam" id="PF05683">
    <property type="entry name" value="Fumerase_C"/>
    <property type="match status" value="1"/>
</dbReference>